<dbReference type="GO" id="GO:0032040">
    <property type="term" value="C:small-subunit processome"/>
    <property type="evidence" value="ECO:0007669"/>
    <property type="project" value="InterPro"/>
</dbReference>
<gene>
    <name evidence="10" type="ORF">CANTADRAFT_22396</name>
</gene>
<dbReference type="GO" id="GO:0006364">
    <property type="term" value="P:rRNA processing"/>
    <property type="evidence" value="ECO:0007669"/>
    <property type="project" value="UniProtKB-KW"/>
</dbReference>
<proteinExistence type="predicted"/>
<dbReference type="Pfam" id="PF23769">
    <property type="entry name" value="Beta-prop_WDR75_2nd"/>
    <property type="match status" value="1"/>
</dbReference>
<dbReference type="STRING" id="984487.A0A1E4SFV2"/>
<dbReference type="InterPro" id="IPR015943">
    <property type="entry name" value="WD40/YVTN_repeat-like_dom_sf"/>
</dbReference>
<keyword evidence="2" id="KW-0690">Ribosome biogenesis</keyword>
<name>A0A1E4SFV2_9ASCO</name>
<dbReference type="SUPFAM" id="SSF101908">
    <property type="entry name" value="Putative isomerase YbhE"/>
    <property type="match status" value="1"/>
</dbReference>
<dbReference type="InterPro" id="IPR001680">
    <property type="entry name" value="WD40_rpt"/>
</dbReference>
<dbReference type="PROSITE" id="PS50082">
    <property type="entry name" value="WD_REPEATS_2"/>
    <property type="match status" value="1"/>
</dbReference>
<evidence type="ECO:0000256" key="3">
    <source>
        <dbReference type="ARBA" id="ARBA00022552"/>
    </source>
</evidence>
<keyword evidence="3" id="KW-0698">rRNA processing</keyword>
<dbReference type="AlphaFoldDB" id="A0A1E4SFV2"/>
<accession>A0A1E4SFV2</accession>
<dbReference type="PROSITE" id="PS50294">
    <property type="entry name" value="WD_REPEATS_REGION"/>
    <property type="match status" value="1"/>
</dbReference>
<keyword evidence="5" id="KW-0677">Repeat</keyword>
<evidence type="ECO:0000256" key="1">
    <source>
        <dbReference type="ARBA" id="ARBA00004604"/>
    </source>
</evidence>
<dbReference type="SUPFAM" id="SSF50978">
    <property type="entry name" value="WD40 repeat-like"/>
    <property type="match status" value="1"/>
</dbReference>
<evidence type="ECO:0000256" key="4">
    <source>
        <dbReference type="ARBA" id="ARBA00022574"/>
    </source>
</evidence>
<dbReference type="GO" id="GO:0045943">
    <property type="term" value="P:positive regulation of transcription by RNA polymerase I"/>
    <property type="evidence" value="ECO:0007669"/>
    <property type="project" value="InterPro"/>
</dbReference>
<dbReference type="Proteomes" id="UP000094285">
    <property type="component" value="Unassembled WGS sequence"/>
</dbReference>
<dbReference type="OrthoDB" id="4096at2759"/>
<dbReference type="PANTHER" id="PTHR44215:SF1">
    <property type="entry name" value="WD REPEAT-CONTAINING PROTEIN 75"/>
    <property type="match status" value="1"/>
</dbReference>
<organism evidence="10 11">
    <name type="scientific">Suhomyces tanzawaensis NRRL Y-17324</name>
    <dbReference type="NCBI Taxonomy" id="984487"/>
    <lineage>
        <taxon>Eukaryota</taxon>
        <taxon>Fungi</taxon>
        <taxon>Dikarya</taxon>
        <taxon>Ascomycota</taxon>
        <taxon>Saccharomycotina</taxon>
        <taxon>Pichiomycetes</taxon>
        <taxon>Debaryomycetaceae</taxon>
        <taxon>Suhomyces</taxon>
    </lineage>
</organism>
<evidence type="ECO:0000256" key="6">
    <source>
        <dbReference type="ARBA" id="ARBA00023163"/>
    </source>
</evidence>
<dbReference type="InterPro" id="IPR053826">
    <property type="entry name" value="WDR75"/>
</dbReference>
<evidence type="ECO:0000256" key="8">
    <source>
        <dbReference type="PROSITE-ProRule" id="PRU00221"/>
    </source>
</evidence>
<dbReference type="PANTHER" id="PTHR44215">
    <property type="entry name" value="WD REPEAT-CONTAINING PROTEIN 75"/>
    <property type="match status" value="1"/>
</dbReference>
<evidence type="ECO:0000313" key="11">
    <source>
        <dbReference type="Proteomes" id="UP000094285"/>
    </source>
</evidence>
<keyword evidence="4 8" id="KW-0853">WD repeat</keyword>
<reference evidence="11" key="1">
    <citation type="submission" date="2016-05" db="EMBL/GenBank/DDBJ databases">
        <title>Comparative genomics of biotechnologically important yeasts.</title>
        <authorList>
            <consortium name="DOE Joint Genome Institute"/>
            <person name="Riley R."/>
            <person name="Haridas S."/>
            <person name="Wolfe K.H."/>
            <person name="Lopes M.R."/>
            <person name="Hittinger C.T."/>
            <person name="Goker M."/>
            <person name="Salamov A."/>
            <person name="Wisecaver J."/>
            <person name="Long T.M."/>
            <person name="Aerts A.L."/>
            <person name="Barry K."/>
            <person name="Choi C."/>
            <person name="Clum A."/>
            <person name="Coughlan A.Y."/>
            <person name="Deshpande S."/>
            <person name="Douglass A.P."/>
            <person name="Hanson S.J."/>
            <person name="Klenk H.-P."/>
            <person name="Labutti K."/>
            <person name="Lapidus A."/>
            <person name="Lindquist E."/>
            <person name="Lipzen A."/>
            <person name="Meier-Kolthoff J.P."/>
            <person name="Ohm R.A."/>
            <person name="Otillar R.P."/>
            <person name="Pangilinan J."/>
            <person name="Peng Y."/>
            <person name="Rokas A."/>
            <person name="Rosa C.A."/>
            <person name="Scheuner C."/>
            <person name="Sibirny A.A."/>
            <person name="Slot J.C."/>
            <person name="Stielow J.B."/>
            <person name="Sun H."/>
            <person name="Kurtzman C.P."/>
            <person name="Blackwell M."/>
            <person name="Grigoriev I.V."/>
            <person name="Jeffries T.W."/>
        </authorList>
    </citation>
    <scope>NUCLEOTIDE SEQUENCE [LARGE SCALE GENOMIC DNA]</scope>
    <source>
        <strain evidence="11">NRRL Y-17324</strain>
    </source>
</reference>
<dbReference type="GO" id="GO:0003723">
    <property type="term" value="F:RNA binding"/>
    <property type="evidence" value="ECO:0007669"/>
    <property type="project" value="InterPro"/>
</dbReference>
<keyword evidence="7" id="KW-0539">Nucleus</keyword>
<dbReference type="SUPFAM" id="SSF82171">
    <property type="entry name" value="DPP6 N-terminal domain-like"/>
    <property type="match status" value="1"/>
</dbReference>
<evidence type="ECO:0000256" key="7">
    <source>
        <dbReference type="ARBA" id="ARBA00023242"/>
    </source>
</evidence>
<keyword evidence="6" id="KW-0804">Transcription</keyword>
<dbReference type="InterPro" id="IPR036322">
    <property type="entry name" value="WD40_repeat_dom_sf"/>
</dbReference>
<dbReference type="SMART" id="SM00320">
    <property type="entry name" value="WD40"/>
    <property type="match status" value="4"/>
</dbReference>
<sequence length="822" mass="91985">MSGSTDWTTSLVSGGKPAFLPNSRAASTVFSADGRHCIVLLSHQLRVYFISTRQCIRAIECDATDVVDFKLDTTHNHRVLLFKGYGEVVMVNWRDKITVPIVGKLDLEVEAPILSVIQVTEDAFYTVNGKKDKKGTAQNRSIHKIDRNSLEITPLKEIENSTRFSISLDGSKIAFVNEEHEIYLVNFELVEAENSLASINLTTERIKFPFKAPVTSMAVSNDSIIALGTVSGTIQLLYGGLIVDKPQRLFKWHNDQVKSLQFTPDNAYLLSGGLEKVLVFWQLETEKTQFLPRLNGTIDKISIDNVKPDYYELLLKVSGDEEEQENTYEVLVLSAVDLVSRLSVNSIRPKFTNSIKSTLSKSKKKFSKAQFDVSKLRYDYSSIFEVHPKSKNLYFPNSSIVQAYDLVKNEQSFIQNAASTVSTGKVKSETKLADPEITSISFTKDGEWMCTFDSILTSDFDNLLSKGDKQYALKFWKYVEPKGSSNVKSTANGNWELTTKIIDPHGSNPIISIIPSPVSYYNGQAFVTVDSKGSLRLWRPRTTKEFTAKAERLTQTAWTLRKSKLGGSLASSSIDICWSDDGSLLILGHESSISVINVQTFEPVKFNIPAISGSPIRSLSILDNNLIVLSKTRLCSFNLLTGEMNELYAKVNTTSGGRNLITIDPLNKLVCLALNYYNTEPDFSIKSKILIFNPNQIKPIYSSVHNQGISSIRHFNSSFIFVDLDSRVGVVQPSNVTETEQEETFDLTSDMNNMLINAQATADVINNRNVQIKLSGINGHNEKLDDVEFNRSLDLNTFQPIFENVEGIQIETLFDRIIKVIK</sequence>
<dbReference type="InterPro" id="IPR057644">
    <property type="entry name" value="Beta-prop_WDR75_2nd"/>
</dbReference>
<dbReference type="Gene3D" id="2.130.10.10">
    <property type="entry name" value="YVTN repeat-like/Quinoprotein amine dehydrogenase"/>
    <property type="match status" value="2"/>
</dbReference>
<keyword evidence="11" id="KW-1185">Reference proteome</keyword>
<comment type="subcellular location">
    <subcellularLocation>
        <location evidence="1">Nucleus</location>
        <location evidence="1">Nucleolus</location>
    </subcellularLocation>
</comment>
<evidence type="ECO:0000256" key="2">
    <source>
        <dbReference type="ARBA" id="ARBA00022517"/>
    </source>
</evidence>
<evidence type="ECO:0000256" key="5">
    <source>
        <dbReference type="ARBA" id="ARBA00022737"/>
    </source>
</evidence>
<dbReference type="GeneID" id="30980953"/>
<dbReference type="GO" id="GO:2000234">
    <property type="term" value="P:positive regulation of rRNA processing"/>
    <property type="evidence" value="ECO:0007669"/>
    <property type="project" value="TreeGrafter"/>
</dbReference>
<evidence type="ECO:0000259" key="9">
    <source>
        <dbReference type="Pfam" id="PF23769"/>
    </source>
</evidence>
<feature type="repeat" description="WD" evidence="8">
    <location>
        <begin position="250"/>
        <end position="291"/>
    </location>
</feature>
<protein>
    <submittedName>
        <fullName evidence="10">Nucleolar protein NAN1</fullName>
    </submittedName>
</protein>
<evidence type="ECO:0000313" key="10">
    <source>
        <dbReference type="EMBL" id="ODV78387.1"/>
    </source>
</evidence>
<feature type="domain" description="WD repeat-containing protein 75 second beta-propeller" evidence="9">
    <location>
        <begin position="428"/>
        <end position="703"/>
    </location>
</feature>
<dbReference type="RefSeq" id="XP_020063509.1">
    <property type="nucleotide sequence ID" value="XM_020206816.1"/>
</dbReference>
<dbReference type="EMBL" id="KV453913">
    <property type="protein sequence ID" value="ODV78387.1"/>
    <property type="molecule type" value="Genomic_DNA"/>
</dbReference>
<dbReference type="Pfam" id="PF23869">
    <property type="entry name" value="Beta-prop_WDR75_1st"/>
    <property type="match status" value="1"/>
</dbReference>